<dbReference type="AlphaFoldDB" id="A0AAN7Z8A1"/>
<dbReference type="EMBL" id="JAVRBK010000009">
    <property type="protein sequence ID" value="KAK5639485.1"/>
    <property type="molecule type" value="Genomic_DNA"/>
</dbReference>
<feature type="domain" description="FP protein C-terminal" evidence="2">
    <location>
        <begin position="201"/>
        <end position="249"/>
    </location>
</feature>
<sequence>MLKVYSREVVKAVQPLIVVMSKINSVIPPNFKTEFNDLKKAVEFISDEYDNFKQELHENKQEVQELKNELKNQKTENSNLKNEIISLQNYSRRDNIVIQGINVTPNEAVSAIFNEMSAAIGSTLKFENLSTAHRIPSRANGAIKPIVVKFIKAEDKIQWLSKFKTASLQEPQYPGISTKRINKNLPEGRVQVHQQLAPGFAALLARTKRLARDKGYRFIWVREDKILVKRDESSMNIIVIRSDQDVNKL</sequence>
<dbReference type="Proteomes" id="UP001329430">
    <property type="component" value="Chromosome 9"/>
</dbReference>
<feature type="coiled-coil region" evidence="1">
    <location>
        <begin position="35"/>
        <end position="90"/>
    </location>
</feature>
<reference evidence="3 4" key="1">
    <citation type="journal article" date="2024" name="Insects">
        <title>An Improved Chromosome-Level Genome Assembly of the Firefly Pyrocoelia pectoralis.</title>
        <authorList>
            <person name="Fu X."/>
            <person name="Meyer-Rochow V.B."/>
            <person name="Ballantyne L."/>
            <person name="Zhu X."/>
        </authorList>
    </citation>
    <scope>NUCLEOTIDE SEQUENCE [LARGE SCALE GENOMIC DNA]</scope>
    <source>
        <strain evidence="3">XCY_ONT2</strain>
    </source>
</reference>
<evidence type="ECO:0000313" key="3">
    <source>
        <dbReference type="EMBL" id="KAK5639485.1"/>
    </source>
</evidence>
<keyword evidence="1" id="KW-0175">Coiled coil</keyword>
<dbReference type="Pfam" id="PF25298">
    <property type="entry name" value="Baculo_FP_2nd"/>
    <property type="match status" value="1"/>
</dbReference>
<proteinExistence type="predicted"/>
<evidence type="ECO:0000256" key="1">
    <source>
        <dbReference type="SAM" id="Coils"/>
    </source>
</evidence>
<comment type="caution">
    <text evidence="3">The sequence shown here is derived from an EMBL/GenBank/DDBJ whole genome shotgun (WGS) entry which is preliminary data.</text>
</comment>
<accession>A0AAN7Z8A1</accession>
<dbReference type="Gene3D" id="1.20.5.4090">
    <property type="match status" value="1"/>
</dbReference>
<organism evidence="3 4">
    <name type="scientific">Pyrocoelia pectoralis</name>
    <dbReference type="NCBI Taxonomy" id="417401"/>
    <lineage>
        <taxon>Eukaryota</taxon>
        <taxon>Metazoa</taxon>
        <taxon>Ecdysozoa</taxon>
        <taxon>Arthropoda</taxon>
        <taxon>Hexapoda</taxon>
        <taxon>Insecta</taxon>
        <taxon>Pterygota</taxon>
        <taxon>Neoptera</taxon>
        <taxon>Endopterygota</taxon>
        <taxon>Coleoptera</taxon>
        <taxon>Polyphaga</taxon>
        <taxon>Elateriformia</taxon>
        <taxon>Elateroidea</taxon>
        <taxon>Lampyridae</taxon>
        <taxon>Lampyrinae</taxon>
        <taxon>Pyrocoelia</taxon>
    </lineage>
</organism>
<evidence type="ECO:0000259" key="2">
    <source>
        <dbReference type="Pfam" id="PF25298"/>
    </source>
</evidence>
<evidence type="ECO:0000313" key="4">
    <source>
        <dbReference type="Proteomes" id="UP001329430"/>
    </source>
</evidence>
<protein>
    <recommendedName>
        <fullName evidence="2">FP protein C-terminal domain-containing protein</fullName>
    </recommendedName>
</protein>
<dbReference type="InterPro" id="IPR057251">
    <property type="entry name" value="FP_C"/>
</dbReference>
<gene>
    <name evidence="3" type="ORF">RI129_011977</name>
</gene>
<keyword evidence="4" id="KW-1185">Reference proteome</keyword>
<name>A0AAN7Z8A1_9COLE</name>